<feature type="region of interest" description="Disordered" evidence="1">
    <location>
        <begin position="1"/>
        <end position="64"/>
    </location>
</feature>
<comment type="caution">
    <text evidence="2">The sequence shown here is derived from an EMBL/GenBank/DDBJ whole genome shotgun (WGS) entry which is preliminary data.</text>
</comment>
<gene>
    <name evidence="2" type="ORF">ANE_LOCUS17575</name>
</gene>
<sequence>MRSHQIFSTKENGNVKPDKRKNKGEHKSENKLDKHKGSKRKTSKIKRKKKPSKKKSNKAQTKAKYRHLVMEAEFSLIGLLQDLSVTQSINMKIMYNKDRPKAERRELSARDLAEYIKSRTKKEKFSFRNLNIPINYIRHTRLRRDANATKQVVFDTLKLTPLGIVVEALKELELVGMIGKR</sequence>
<dbReference type="AlphaFoldDB" id="A0A565C0F6"/>
<evidence type="ECO:0000256" key="1">
    <source>
        <dbReference type="SAM" id="MobiDB-lite"/>
    </source>
</evidence>
<feature type="compositionally biased region" description="Basic residues" evidence="1">
    <location>
        <begin position="33"/>
        <end position="64"/>
    </location>
</feature>
<dbReference type="Proteomes" id="UP000489600">
    <property type="component" value="Unassembled WGS sequence"/>
</dbReference>
<proteinExistence type="predicted"/>
<reference evidence="2" key="1">
    <citation type="submission" date="2019-07" db="EMBL/GenBank/DDBJ databases">
        <authorList>
            <person name="Dittberner H."/>
        </authorList>
    </citation>
    <scope>NUCLEOTIDE SEQUENCE [LARGE SCALE GENOMIC DNA]</scope>
</reference>
<dbReference type="OrthoDB" id="1112390at2759"/>
<name>A0A565C0F6_9BRAS</name>
<feature type="compositionally biased region" description="Polar residues" evidence="1">
    <location>
        <begin position="1"/>
        <end position="12"/>
    </location>
</feature>
<accession>A0A565C0F6</accession>
<evidence type="ECO:0000313" key="2">
    <source>
        <dbReference type="EMBL" id="VVB07131.1"/>
    </source>
</evidence>
<protein>
    <submittedName>
        <fullName evidence="2">Uncharacterized protein</fullName>
    </submittedName>
</protein>
<organism evidence="2 3">
    <name type="scientific">Arabis nemorensis</name>
    <dbReference type="NCBI Taxonomy" id="586526"/>
    <lineage>
        <taxon>Eukaryota</taxon>
        <taxon>Viridiplantae</taxon>
        <taxon>Streptophyta</taxon>
        <taxon>Embryophyta</taxon>
        <taxon>Tracheophyta</taxon>
        <taxon>Spermatophyta</taxon>
        <taxon>Magnoliopsida</taxon>
        <taxon>eudicotyledons</taxon>
        <taxon>Gunneridae</taxon>
        <taxon>Pentapetalae</taxon>
        <taxon>rosids</taxon>
        <taxon>malvids</taxon>
        <taxon>Brassicales</taxon>
        <taxon>Brassicaceae</taxon>
        <taxon>Arabideae</taxon>
        <taxon>Arabis</taxon>
    </lineage>
</organism>
<dbReference type="EMBL" id="CABITT030000006">
    <property type="protein sequence ID" value="VVB07131.1"/>
    <property type="molecule type" value="Genomic_DNA"/>
</dbReference>
<keyword evidence="3" id="KW-1185">Reference proteome</keyword>
<evidence type="ECO:0000313" key="3">
    <source>
        <dbReference type="Proteomes" id="UP000489600"/>
    </source>
</evidence>